<proteinExistence type="predicted"/>
<feature type="transmembrane region" description="Helical" evidence="1">
    <location>
        <begin position="123"/>
        <end position="140"/>
    </location>
</feature>
<sequence>MELELKKITNKKGHAVKAITLAFLIDIIGSAVLFMACIFLYTLQLMNNGLNETQVLETLTGMDLMSPLYLSGFFLISLVSCYAGYFCAKVSEIHEYRNVAILSLINSALGSFLVGHLYSVENIILAVGNMVIYFIGAYLWKRKNRMMGVLTR</sequence>
<reference evidence="3" key="1">
    <citation type="journal article" date="2019" name="Int. J. Syst. Evol. Microbiol.">
        <title>The Global Catalogue of Microorganisms (GCM) 10K type strain sequencing project: providing services to taxonomists for standard genome sequencing and annotation.</title>
        <authorList>
            <consortium name="The Broad Institute Genomics Platform"/>
            <consortium name="The Broad Institute Genome Sequencing Center for Infectious Disease"/>
            <person name="Wu L."/>
            <person name="Ma J."/>
        </authorList>
    </citation>
    <scope>NUCLEOTIDE SEQUENCE [LARGE SCALE GENOMIC DNA]</scope>
    <source>
        <strain evidence="3">CECT 7398</strain>
    </source>
</reference>
<keyword evidence="1" id="KW-0812">Transmembrane</keyword>
<comment type="caution">
    <text evidence="2">The sequence shown here is derived from an EMBL/GenBank/DDBJ whole genome shotgun (WGS) entry which is preliminary data.</text>
</comment>
<feature type="transmembrane region" description="Helical" evidence="1">
    <location>
        <begin position="68"/>
        <end position="87"/>
    </location>
</feature>
<accession>A0ABT8BZI7</accession>
<organism evidence="2 3">
    <name type="scientific">Vibrio ostreicida</name>
    <dbReference type="NCBI Taxonomy" id="526588"/>
    <lineage>
        <taxon>Bacteria</taxon>
        <taxon>Pseudomonadati</taxon>
        <taxon>Pseudomonadota</taxon>
        <taxon>Gammaproteobacteria</taxon>
        <taxon>Vibrionales</taxon>
        <taxon>Vibrionaceae</taxon>
        <taxon>Vibrio</taxon>
    </lineage>
</organism>
<keyword evidence="3" id="KW-1185">Reference proteome</keyword>
<keyword evidence="1" id="KW-0472">Membrane</keyword>
<dbReference type="RefSeq" id="WP_245798203.1">
    <property type="nucleotide sequence ID" value="NZ_JABEYA020000006.1"/>
</dbReference>
<keyword evidence="1" id="KW-1133">Transmembrane helix</keyword>
<dbReference type="Proteomes" id="UP001238540">
    <property type="component" value="Unassembled WGS sequence"/>
</dbReference>
<evidence type="ECO:0000256" key="1">
    <source>
        <dbReference type="SAM" id="Phobius"/>
    </source>
</evidence>
<evidence type="ECO:0000313" key="3">
    <source>
        <dbReference type="Proteomes" id="UP001238540"/>
    </source>
</evidence>
<feature type="transmembrane region" description="Helical" evidence="1">
    <location>
        <begin position="99"/>
        <end position="117"/>
    </location>
</feature>
<gene>
    <name evidence="2" type="ORF">QWZ16_23515</name>
</gene>
<feature type="transmembrane region" description="Helical" evidence="1">
    <location>
        <begin position="21"/>
        <end position="43"/>
    </location>
</feature>
<name>A0ABT8BZI7_9VIBR</name>
<evidence type="ECO:0000313" key="2">
    <source>
        <dbReference type="EMBL" id="MDN3612572.1"/>
    </source>
</evidence>
<protein>
    <submittedName>
        <fullName evidence="2">Uncharacterized protein</fullName>
    </submittedName>
</protein>
<dbReference type="EMBL" id="JAUFQC010000027">
    <property type="protein sequence ID" value="MDN3612572.1"/>
    <property type="molecule type" value="Genomic_DNA"/>
</dbReference>